<evidence type="ECO:0000313" key="2">
    <source>
        <dbReference type="EMBL" id="CAD7251753.1"/>
    </source>
</evidence>
<dbReference type="Pfam" id="PF10551">
    <property type="entry name" value="MULE"/>
    <property type="match status" value="1"/>
</dbReference>
<dbReference type="EMBL" id="LR903312">
    <property type="protein sequence ID" value="CAD7251753.1"/>
    <property type="molecule type" value="Genomic_DNA"/>
</dbReference>
<gene>
    <name evidence="2" type="ORF">DSTB1V02_LOCUS11515</name>
</gene>
<name>A0A7R9ACN8_9CRUS</name>
<evidence type="ECO:0000259" key="1">
    <source>
        <dbReference type="Pfam" id="PF10551"/>
    </source>
</evidence>
<dbReference type="InterPro" id="IPR018289">
    <property type="entry name" value="MULE_transposase_dom"/>
</dbReference>
<dbReference type="Proteomes" id="UP000677054">
    <property type="component" value="Unassembled WGS sequence"/>
</dbReference>
<dbReference type="PANTHER" id="PTHR47160:SF10">
    <property type="entry name" value="MULE TRANSPOSASE DOMAIN-CONTAINING PROTEIN"/>
    <property type="match status" value="1"/>
</dbReference>
<reference evidence="2" key="1">
    <citation type="submission" date="2020-11" db="EMBL/GenBank/DDBJ databases">
        <authorList>
            <person name="Tran Van P."/>
        </authorList>
    </citation>
    <scope>NUCLEOTIDE SEQUENCE</scope>
</reference>
<organism evidence="2">
    <name type="scientific">Darwinula stevensoni</name>
    <dbReference type="NCBI Taxonomy" id="69355"/>
    <lineage>
        <taxon>Eukaryota</taxon>
        <taxon>Metazoa</taxon>
        <taxon>Ecdysozoa</taxon>
        <taxon>Arthropoda</taxon>
        <taxon>Crustacea</taxon>
        <taxon>Oligostraca</taxon>
        <taxon>Ostracoda</taxon>
        <taxon>Podocopa</taxon>
        <taxon>Podocopida</taxon>
        <taxon>Darwinulocopina</taxon>
        <taxon>Darwinuloidea</taxon>
        <taxon>Darwinulidae</taxon>
        <taxon>Darwinula</taxon>
    </lineage>
</organism>
<sequence>MCLTLRGKKYWKCAEPGCRQTAVTLMDPKIMVKSPSIEHPGHGPSREKIVKEKVAWNVKNAISQHSMASVAAATSASIAGLKAADRGYAPSLNALKQVALRKRTEIPELPPTVADFQVDGSYSCTTEGVDWLIHDHVHNALRMMIFATPKNLEYLHHATTWHGDGTFGIALEHGMTVLLDFNSIHAAVHGRVVPLAYLLLPDKTKQTHTSAFQFIINALSGSSSLQTFCSDFESGVVAAMAYDFPHIRHKACFYHFCQRMWRKIQELGLTQFYRDDDIAIKIRMMTCLAFFPVEDVQKVFAELEATMPSEAKHVVQYFRETYVDGRRRRGRARNGAVYPPQLWNVRGRTLSSEPRTKNNLEAWHRRASSLFGKHIHFYAFLLQCKVEQSVIEHVMVKLEAGHIPGKKKAEIDKNNRILTITRTYGDRCNVFLEKSFL</sequence>
<dbReference type="OrthoDB" id="10029846at2759"/>
<dbReference type="PANTHER" id="PTHR47160">
    <property type="entry name" value="PUTATIVE-RELATED"/>
    <property type="match status" value="1"/>
</dbReference>
<dbReference type="AlphaFoldDB" id="A0A7R9ACN8"/>
<protein>
    <recommendedName>
        <fullName evidence="1">MULE transposase domain-containing protein</fullName>
    </recommendedName>
</protein>
<proteinExistence type="predicted"/>
<keyword evidence="3" id="KW-1185">Reference proteome</keyword>
<evidence type="ECO:0000313" key="3">
    <source>
        <dbReference type="Proteomes" id="UP000677054"/>
    </source>
</evidence>
<feature type="domain" description="MULE transposase" evidence="1">
    <location>
        <begin position="178"/>
        <end position="258"/>
    </location>
</feature>
<accession>A0A7R9ACN8</accession>
<dbReference type="EMBL" id="CAJPEV010003795">
    <property type="protein sequence ID" value="CAG0900554.1"/>
    <property type="molecule type" value="Genomic_DNA"/>
</dbReference>